<feature type="compositionally biased region" description="Basic and acidic residues" evidence="1">
    <location>
        <begin position="24"/>
        <end position="34"/>
    </location>
</feature>
<protein>
    <submittedName>
        <fullName evidence="2">Uncharacterized protein</fullName>
    </submittedName>
</protein>
<name>A0A512JRU8_9HYPH</name>
<comment type="caution">
    <text evidence="2">The sequence shown here is derived from an EMBL/GenBank/DDBJ whole genome shotgun (WGS) entry which is preliminary data.</text>
</comment>
<organism evidence="2 3">
    <name type="scientific">Methylobacterium gnaphalii</name>
    <dbReference type="NCBI Taxonomy" id="1010610"/>
    <lineage>
        <taxon>Bacteria</taxon>
        <taxon>Pseudomonadati</taxon>
        <taxon>Pseudomonadota</taxon>
        <taxon>Alphaproteobacteria</taxon>
        <taxon>Hyphomicrobiales</taxon>
        <taxon>Methylobacteriaceae</taxon>
        <taxon>Methylobacterium</taxon>
    </lineage>
</organism>
<keyword evidence="3" id="KW-1185">Reference proteome</keyword>
<evidence type="ECO:0000313" key="3">
    <source>
        <dbReference type="Proteomes" id="UP000321750"/>
    </source>
</evidence>
<dbReference type="RefSeq" id="WP_373319215.1">
    <property type="nucleotide sequence ID" value="NZ_BPQK01000103.1"/>
</dbReference>
<evidence type="ECO:0000256" key="1">
    <source>
        <dbReference type="SAM" id="MobiDB-lite"/>
    </source>
</evidence>
<gene>
    <name evidence="2" type="ORF">MGN01_45250</name>
</gene>
<feature type="region of interest" description="Disordered" evidence="1">
    <location>
        <begin position="24"/>
        <end position="51"/>
    </location>
</feature>
<accession>A0A512JRU8</accession>
<dbReference type="Proteomes" id="UP000321750">
    <property type="component" value="Unassembled WGS sequence"/>
</dbReference>
<dbReference type="EMBL" id="BJZV01000058">
    <property type="protein sequence ID" value="GEP12680.1"/>
    <property type="molecule type" value="Genomic_DNA"/>
</dbReference>
<reference evidence="2 3" key="1">
    <citation type="submission" date="2019-07" db="EMBL/GenBank/DDBJ databases">
        <title>Whole genome shotgun sequence of Methylobacterium gnaphalii NBRC 107716.</title>
        <authorList>
            <person name="Hosoyama A."/>
            <person name="Uohara A."/>
            <person name="Ohji S."/>
            <person name="Ichikawa N."/>
        </authorList>
    </citation>
    <scope>NUCLEOTIDE SEQUENCE [LARGE SCALE GENOMIC DNA]</scope>
    <source>
        <strain evidence="2 3">NBRC 107716</strain>
    </source>
</reference>
<sequence length="74" mass="8235">MLFVAALPALIVFSGRTAEARPLTRCDPRTDCPGRRPPGAPDRDARPFEGTLGRPCGYRWRYAPSGTRKVRVCF</sequence>
<dbReference type="AlphaFoldDB" id="A0A512JRU8"/>
<evidence type="ECO:0000313" key="2">
    <source>
        <dbReference type="EMBL" id="GEP12680.1"/>
    </source>
</evidence>
<proteinExistence type="predicted"/>